<proteinExistence type="predicted"/>
<dbReference type="EMBL" id="JBAWTH010000101">
    <property type="protein sequence ID" value="KAL2277342.1"/>
    <property type="molecule type" value="Genomic_DNA"/>
</dbReference>
<accession>A0ABR4E4J1</accession>
<evidence type="ECO:0000313" key="2">
    <source>
        <dbReference type="Proteomes" id="UP001600888"/>
    </source>
</evidence>
<keyword evidence="2" id="KW-1185">Reference proteome</keyword>
<reference evidence="1 2" key="1">
    <citation type="submission" date="2024-03" db="EMBL/GenBank/DDBJ databases">
        <title>A high-quality draft genome sequence of Diaporthe vaccinii, a causative agent of upright dieback and viscid rot disease in cranberry plants.</title>
        <authorList>
            <person name="Sarrasin M."/>
            <person name="Lang B.F."/>
            <person name="Burger G."/>
        </authorList>
    </citation>
    <scope>NUCLEOTIDE SEQUENCE [LARGE SCALE GENOMIC DNA]</scope>
    <source>
        <strain evidence="1 2">IS7</strain>
    </source>
</reference>
<organism evidence="1 2">
    <name type="scientific">Diaporthe vaccinii</name>
    <dbReference type="NCBI Taxonomy" id="105482"/>
    <lineage>
        <taxon>Eukaryota</taxon>
        <taxon>Fungi</taxon>
        <taxon>Dikarya</taxon>
        <taxon>Ascomycota</taxon>
        <taxon>Pezizomycotina</taxon>
        <taxon>Sordariomycetes</taxon>
        <taxon>Sordariomycetidae</taxon>
        <taxon>Diaporthales</taxon>
        <taxon>Diaporthaceae</taxon>
        <taxon>Diaporthe</taxon>
        <taxon>Diaporthe eres species complex</taxon>
    </lineage>
</organism>
<name>A0ABR4E4J1_9PEZI</name>
<dbReference type="Proteomes" id="UP001600888">
    <property type="component" value="Unassembled WGS sequence"/>
</dbReference>
<gene>
    <name evidence="1" type="ORF">FJTKL_00055</name>
</gene>
<evidence type="ECO:0000313" key="1">
    <source>
        <dbReference type="EMBL" id="KAL2277342.1"/>
    </source>
</evidence>
<comment type="caution">
    <text evidence="1">The sequence shown here is derived from an EMBL/GenBank/DDBJ whole genome shotgun (WGS) entry which is preliminary data.</text>
</comment>
<protein>
    <submittedName>
        <fullName evidence="1">Uncharacterized protein</fullName>
    </submittedName>
</protein>
<sequence>MQSPRNRHHLHLRRNLRLGVGDLDAQLLRTGDDLDSLSGGNVVGDPIAQSCHGSGLSGVLSGVGLVVHQQELDILDVVDDEGLVAGGHHVTGLLVGAEANL</sequence>